<accession>A0ABV0Y6G4</accession>
<evidence type="ECO:0000313" key="2">
    <source>
        <dbReference type="EMBL" id="MEQ2289349.1"/>
    </source>
</evidence>
<reference evidence="2 3" key="1">
    <citation type="submission" date="2021-06" db="EMBL/GenBank/DDBJ databases">
        <authorList>
            <person name="Palmer J.M."/>
        </authorList>
    </citation>
    <scope>NUCLEOTIDE SEQUENCE [LARGE SCALE GENOMIC DNA]</scope>
    <source>
        <strain evidence="2 3">AS_MEX2019</strain>
        <tissue evidence="2">Muscle</tissue>
    </source>
</reference>
<sequence>MNRRGESPHPGPPMGQFQGENHCRPKGTPKTVSHFPKKHLYDPQDSWENNLGTDESKSEHFRRCAFHNVYDKTNSNTKRKHGGSIAIAWVGFAAYEQFVGIDEIINYPQKMLKDNV</sequence>
<dbReference type="Proteomes" id="UP001469553">
    <property type="component" value="Unassembled WGS sequence"/>
</dbReference>
<proteinExistence type="predicted"/>
<comment type="caution">
    <text evidence="2">The sequence shown here is derived from an EMBL/GenBank/DDBJ whole genome shotgun (WGS) entry which is preliminary data.</text>
</comment>
<feature type="region of interest" description="Disordered" evidence="1">
    <location>
        <begin position="1"/>
        <end position="54"/>
    </location>
</feature>
<evidence type="ECO:0000256" key="1">
    <source>
        <dbReference type="SAM" id="MobiDB-lite"/>
    </source>
</evidence>
<protein>
    <submittedName>
        <fullName evidence="2">Uncharacterized protein</fullName>
    </submittedName>
</protein>
<evidence type="ECO:0000313" key="3">
    <source>
        <dbReference type="Proteomes" id="UP001469553"/>
    </source>
</evidence>
<keyword evidence="3" id="KW-1185">Reference proteome</keyword>
<name>A0ABV0Y6G4_9TELE</name>
<dbReference type="EMBL" id="JAHRIP010022884">
    <property type="protein sequence ID" value="MEQ2289349.1"/>
    <property type="molecule type" value="Genomic_DNA"/>
</dbReference>
<gene>
    <name evidence="2" type="ORF">AMECASPLE_032010</name>
</gene>
<organism evidence="2 3">
    <name type="scientific">Ameca splendens</name>
    <dbReference type="NCBI Taxonomy" id="208324"/>
    <lineage>
        <taxon>Eukaryota</taxon>
        <taxon>Metazoa</taxon>
        <taxon>Chordata</taxon>
        <taxon>Craniata</taxon>
        <taxon>Vertebrata</taxon>
        <taxon>Euteleostomi</taxon>
        <taxon>Actinopterygii</taxon>
        <taxon>Neopterygii</taxon>
        <taxon>Teleostei</taxon>
        <taxon>Neoteleostei</taxon>
        <taxon>Acanthomorphata</taxon>
        <taxon>Ovalentaria</taxon>
        <taxon>Atherinomorphae</taxon>
        <taxon>Cyprinodontiformes</taxon>
        <taxon>Goodeidae</taxon>
        <taxon>Ameca</taxon>
    </lineage>
</organism>